<dbReference type="GO" id="GO:0034632">
    <property type="term" value="F:retinol transmembrane transporter activity"/>
    <property type="evidence" value="ECO:0007669"/>
    <property type="project" value="InterPro"/>
</dbReference>
<organism evidence="2 3">
    <name type="scientific">Dissostichus mawsoni</name>
    <name type="common">Antarctic cod</name>
    <dbReference type="NCBI Taxonomy" id="36200"/>
    <lineage>
        <taxon>Eukaryota</taxon>
        <taxon>Metazoa</taxon>
        <taxon>Chordata</taxon>
        <taxon>Craniata</taxon>
        <taxon>Vertebrata</taxon>
        <taxon>Euteleostomi</taxon>
        <taxon>Actinopterygii</taxon>
        <taxon>Neopterygii</taxon>
        <taxon>Teleostei</taxon>
        <taxon>Neoteleostei</taxon>
        <taxon>Acanthomorphata</taxon>
        <taxon>Eupercaria</taxon>
        <taxon>Perciformes</taxon>
        <taxon>Notothenioidei</taxon>
        <taxon>Nototheniidae</taxon>
        <taxon>Dissostichus</taxon>
    </lineage>
</organism>
<proteinExistence type="predicted"/>
<reference evidence="2 3" key="1">
    <citation type="submission" date="2020-03" db="EMBL/GenBank/DDBJ databases">
        <title>Dissostichus mawsoni Genome sequencing and assembly.</title>
        <authorList>
            <person name="Park H."/>
        </authorList>
    </citation>
    <scope>NUCLEOTIDE SEQUENCE [LARGE SCALE GENOMIC DNA]</scope>
    <source>
        <strain evidence="2">DM0001</strain>
        <tissue evidence="2">Muscle</tissue>
    </source>
</reference>
<comment type="caution">
    <text evidence="2">The sequence shown here is derived from an EMBL/GenBank/DDBJ whole genome shotgun (WGS) entry which is preliminary data.</text>
</comment>
<dbReference type="Pfam" id="PF14752">
    <property type="entry name" value="RBP_receptor"/>
    <property type="match status" value="1"/>
</dbReference>
<protein>
    <submittedName>
        <fullName evidence="2">Uncharacterized protein</fullName>
    </submittedName>
</protein>
<feature type="compositionally biased region" description="Polar residues" evidence="1">
    <location>
        <begin position="66"/>
        <end position="83"/>
    </location>
</feature>
<name>A0A7J5X8J7_DISMA</name>
<dbReference type="InterPro" id="IPR026612">
    <property type="entry name" value="STRA6-like"/>
</dbReference>
<dbReference type="AlphaFoldDB" id="A0A7J5X8J7"/>
<evidence type="ECO:0000256" key="1">
    <source>
        <dbReference type="SAM" id="MobiDB-lite"/>
    </source>
</evidence>
<dbReference type="GO" id="GO:0038023">
    <property type="term" value="F:signaling receptor activity"/>
    <property type="evidence" value="ECO:0007669"/>
    <property type="project" value="InterPro"/>
</dbReference>
<evidence type="ECO:0000313" key="3">
    <source>
        <dbReference type="Proteomes" id="UP000518266"/>
    </source>
</evidence>
<keyword evidence="3" id="KW-1185">Reference proteome</keyword>
<dbReference type="OrthoDB" id="8925580at2759"/>
<dbReference type="Proteomes" id="UP000518266">
    <property type="component" value="Unassembled WGS sequence"/>
</dbReference>
<dbReference type="EMBL" id="JAAKFY010000027">
    <property type="protein sequence ID" value="KAF3832999.1"/>
    <property type="molecule type" value="Genomic_DNA"/>
</dbReference>
<evidence type="ECO:0000313" key="2">
    <source>
        <dbReference type="EMBL" id="KAF3832999.1"/>
    </source>
</evidence>
<feature type="compositionally biased region" description="Polar residues" evidence="1">
    <location>
        <begin position="97"/>
        <end position="110"/>
    </location>
</feature>
<gene>
    <name evidence="2" type="ORF">F7725_026664</name>
</gene>
<accession>A0A7J5X8J7</accession>
<feature type="region of interest" description="Disordered" evidence="1">
    <location>
        <begin position="66"/>
        <end position="110"/>
    </location>
</feature>
<sequence>MHYIHSFHSPVSRSALTAYSSILSGIQVNRPNKATSRRRIQCRWQLVYTLVNNPSLLGSRKHFQTLQTSESTLNGTPNHSSSKGSRKEAATPAAEPVQSTEAPTNQDKTE</sequence>